<evidence type="ECO:0000256" key="4">
    <source>
        <dbReference type="SAM" id="MobiDB-lite"/>
    </source>
</evidence>
<name>A0A660KRA4_9ROSI</name>
<organism evidence="6 7">
    <name type="scientific">Carpinus fangiana</name>
    <dbReference type="NCBI Taxonomy" id="176857"/>
    <lineage>
        <taxon>Eukaryota</taxon>
        <taxon>Viridiplantae</taxon>
        <taxon>Streptophyta</taxon>
        <taxon>Embryophyta</taxon>
        <taxon>Tracheophyta</taxon>
        <taxon>Spermatophyta</taxon>
        <taxon>Magnoliopsida</taxon>
        <taxon>eudicotyledons</taxon>
        <taxon>Gunneridae</taxon>
        <taxon>Pentapetalae</taxon>
        <taxon>rosids</taxon>
        <taxon>fabids</taxon>
        <taxon>Fagales</taxon>
        <taxon>Betulaceae</taxon>
        <taxon>Carpinus</taxon>
    </lineage>
</organism>
<comment type="subcellular location">
    <subcellularLocation>
        <location evidence="1 3">Nucleus</location>
    </subcellularLocation>
</comment>
<sequence length="260" mass="29315">MYGHTNTIFSRAADFLGRPTSPDSTLPLTLPSAPLLPPNLLIPDQFNAAEFDSVPALNSEVGNSSSCSGCSSYGSPSSLASHCTQSLSQRPAFIQRSVSSHSLMKNGFRQLFSSAPEFLDSDDGPFRRVFSTGDLQRIHMVQHSHRSDSPLSNENSIIIESMSKACRYSPEEKKERIERYRSKRNQRNFNKKIKYACRKTLADSRPRIRGRFARNDEIEHHHHHRKSCEADQQSHIGGEEEEEDDDWINFIATFSANMAP</sequence>
<dbReference type="InterPro" id="IPR010402">
    <property type="entry name" value="CCT_domain"/>
</dbReference>
<keyword evidence="2 3" id="KW-0539">Nucleus</keyword>
<evidence type="ECO:0000313" key="7">
    <source>
        <dbReference type="Proteomes" id="UP000327013"/>
    </source>
</evidence>
<proteinExistence type="predicted"/>
<dbReference type="GO" id="GO:0003700">
    <property type="term" value="F:DNA-binding transcription factor activity"/>
    <property type="evidence" value="ECO:0007669"/>
    <property type="project" value="TreeGrafter"/>
</dbReference>
<evidence type="ECO:0000256" key="1">
    <source>
        <dbReference type="ARBA" id="ARBA00004123"/>
    </source>
</evidence>
<dbReference type="EMBL" id="CM017324">
    <property type="protein sequence ID" value="KAE8038957.1"/>
    <property type="molecule type" value="Genomic_DNA"/>
</dbReference>
<dbReference type="PANTHER" id="PTHR31319:SF114">
    <property type="entry name" value="OS12G0262400 PROTEIN"/>
    <property type="match status" value="1"/>
</dbReference>
<feature type="region of interest" description="Disordered" evidence="4">
    <location>
        <begin position="217"/>
        <end position="244"/>
    </location>
</feature>
<gene>
    <name evidence="6" type="ORF">FH972_011417</name>
</gene>
<dbReference type="AlphaFoldDB" id="A0A660KRA4"/>
<protein>
    <recommendedName>
        <fullName evidence="5">CCT domain-containing protein</fullName>
    </recommendedName>
</protein>
<keyword evidence="7" id="KW-1185">Reference proteome</keyword>
<dbReference type="GO" id="GO:0009909">
    <property type="term" value="P:regulation of flower development"/>
    <property type="evidence" value="ECO:0007669"/>
    <property type="project" value="InterPro"/>
</dbReference>
<reference evidence="6 7" key="1">
    <citation type="submission" date="2019-06" db="EMBL/GenBank/DDBJ databases">
        <title>A chromosomal-level reference genome of Carpinus fangiana (Coryloideae, Betulaceae).</title>
        <authorList>
            <person name="Yang X."/>
            <person name="Wang Z."/>
            <person name="Zhang L."/>
            <person name="Hao G."/>
            <person name="Liu J."/>
            <person name="Yang Y."/>
        </authorList>
    </citation>
    <scope>NUCLEOTIDE SEQUENCE [LARGE SCALE GENOMIC DNA]</scope>
    <source>
        <strain evidence="6">Cfa_2016G</strain>
        <tissue evidence="6">Leaf</tissue>
    </source>
</reference>
<dbReference type="Proteomes" id="UP000327013">
    <property type="component" value="Chromosome 4"/>
</dbReference>
<evidence type="ECO:0000259" key="5">
    <source>
        <dbReference type="PROSITE" id="PS51017"/>
    </source>
</evidence>
<dbReference type="PROSITE" id="PS51017">
    <property type="entry name" value="CCT"/>
    <property type="match status" value="1"/>
</dbReference>
<evidence type="ECO:0000313" key="6">
    <source>
        <dbReference type="EMBL" id="KAE8038957.1"/>
    </source>
</evidence>
<dbReference type="InterPro" id="IPR045281">
    <property type="entry name" value="CONSTANS-like"/>
</dbReference>
<dbReference type="OrthoDB" id="153872at2759"/>
<dbReference type="GO" id="GO:0005634">
    <property type="term" value="C:nucleus"/>
    <property type="evidence" value="ECO:0007669"/>
    <property type="project" value="UniProtKB-SubCell"/>
</dbReference>
<evidence type="ECO:0000256" key="3">
    <source>
        <dbReference type="PROSITE-ProRule" id="PRU00357"/>
    </source>
</evidence>
<feature type="domain" description="CCT" evidence="5">
    <location>
        <begin position="173"/>
        <end position="215"/>
    </location>
</feature>
<evidence type="ECO:0000256" key="2">
    <source>
        <dbReference type="ARBA" id="ARBA00023242"/>
    </source>
</evidence>
<dbReference type="PANTHER" id="PTHR31319">
    <property type="entry name" value="ZINC FINGER PROTEIN CONSTANS-LIKE 4"/>
    <property type="match status" value="1"/>
</dbReference>
<accession>A0A660KRA4</accession>
<dbReference type="Pfam" id="PF06203">
    <property type="entry name" value="CCT"/>
    <property type="match status" value="1"/>
</dbReference>